<sequence length="569" mass="65797">MIQQEIFHSPWPLVYEDINSSTFDHHHHHHHQVVDPYSFTMVNHVDDDYIPYGFIMDDHVEKFDPYGIIMDDHVEKFDPYDIIMDDHVDDYEFNTLLSTSDSTTLSEISIFTNDHIQFPIEQETLELPSLMEFESFHSILCPQIVDIQDHEYQEETEASFPSQNLSYDERSPTQSMKSDFSSTQQSLILPQENMEIDNKVILPHLMEAHGEALEKGQKALAEVNLKCISQKVTPLGDSLETLAFYLSQKVTNHEDHLKGEALKNFEEAFKVIYQGNPIGKIAHFAAISSILEAAMLEDCDEIHIIDFCIGNGVQWPFLLEAVSKMKKRLKLTSIKWSDESSESVWNFEDTKRELYDYAKSCGLKLKVEEKELEELVSEIKRMNKRGLKKEFLAFNLMLGLPHMGMVRSRRKSAFEFLKVAEDLIMNYGSKGMITFGDGDAFENIKNSMNFKSFYEGNLMHYKALLESIESQFSEKFSEARIACEVLFVAPCISSLDWLQTWEEMKRDGNFEVEFSLEGGRLSKNVLMEVREVLRGSGSSYETRIEGQNENELVLEWKGTQLLRFSSWKN</sequence>
<comment type="subcellular location">
    <subcellularLocation>
        <location evidence="1">Nucleus</location>
    </subcellularLocation>
</comment>
<dbReference type="GO" id="GO:0009610">
    <property type="term" value="P:response to symbiotic fungus"/>
    <property type="evidence" value="ECO:0007669"/>
    <property type="project" value="UniProtKB-ARBA"/>
</dbReference>
<dbReference type="EMBL" id="OX451740">
    <property type="protein sequence ID" value="CAI8612783.1"/>
    <property type="molecule type" value="Genomic_DNA"/>
</dbReference>
<feature type="compositionally biased region" description="Polar residues" evidence="6">
    <location>
        <begin position="159"/>
        <end position="184"/>
    </location>
</feature>
<keyword evidence="8" id="KW-1185">Reference proteome</keyword>
<evidence type="ECO:0000256" key="4">
    <source>
        <dbReference type="ARBA" id="ARBA00023242"/>
    </source>
</evidence>
<dbReference type="Pfam" id="PF03514">
    <property type="entry name" value="GRAS"/>
    <property type="match status" value="1"/>
</dbReference>
<comment type="similarity">
    <text evidence="5">Belongs to the GRAS family.</text>
</comment>
<keyword evidence="3" id="KW-0804">Transcription</keyword>
<protein>
    <recommendedName>
        <fullName evidence="9">Nodulation-signaling pathway 2 protein</fullName>
    </recommendedName>
</protein>
<evidence type="ECO:0008006" key="9">
    <source>
        <dbReference type="Google" id="ProtNLM"/>
    </source>
</evidence>
<keyword evidence="2" id="KW-0805">Transcription regulation</keyword>
<organism evidence="7 8">
    <name type="scientific">Vicia faba</name>
    <name type="common">Broad bean</name>
    <name type="synonym">Faba vulgaris</name>
    <dbReference type="NCBI Taxonomy" id="3906"/>
    <lineage>
        <taxon>Eukaryota</taxon>
        <taxon>Viridiplantae</taxon>
        <taxon>Streptophyta</taxon>
        <taxon>Embryophyta</taxon>
        <taxon>Tracheophyta</taxon>
        <taxon>Spermatophyta</taxon>
        <taxon>Magnoliopsida</taxon>
        <taxon>eudicotyledons</taxon>
        <taxon>Gunneridae</taxon>
        <taxon>Pentapetalae</taxon>
        <taxon>rosids</taxon>
        <taxon>fabids</taxon>
        <taxon>Fabales</taxon>
        <taxon>Fabaceae</taxon>
        <taxon>Papilionoideae</taxon>
        <taxon>50 kb inversion clade</taxon>
        <taxon>NPAAA clade</taxon>
        <taxon>Hologalegina</taxon>
        <taxon>IRL clade</taxon>
        <taxon>Fabeae</taxon>
        <taxon>Vicia</taxon>
    </lineage>
</organism>
<evidence type="ECO:0000313" key="8">
    <source>
        <dbReference type="Proteomes" id="UP001157006"/>
    </source>
</evidence>
<proteinExistence type="inferred from homology"/>
<evidence type="ECO:0000256" key="1">
    <source>
        <dbReference type="ARBA" id="ARBA00004123"/>
    </source>
</evidence>
<evidence type="ECO:0000256" key="6">
    <source>
        <dbReference type="SAM" id="MobiDB-lite"/>
    </source>
</evidence>
<evidence type="ECO:0000256" key="2">
    <source>
        <dbReference type="ARBA" id="ARBA00023015"/>
    </source>
</evidence>
<dbReference type="AlphaFoldDB" id="A0AAV1AU60"/>
<evidence type="ECO:0000256" key="3">
    <source>
        <dbReference type="ARBA" id="ARBA00023163"/>
    </source>
</evidence>
<feature type="region of interest" description="SAW" evidence="5">
    <location>
        <begin position="490"/>
        <end position="568"/>
    </location>
</feature>
<feature type="short sequence motif" description="VHIID" evidence="5">
    <location>
        <begin position="302"/>
        <end position="306"/>
    </location>
</feature>
<keyword evidence="4" id="KW-0539">Nucleus</keyword>
<reference evidence="7 8" key="1">
    <citation type="submission" date="2023-01" db="EMBL/GenBank/DDBJ databases">
        <authorList>
            <person name="Kreplak J."/>
        </authorList>
    </citation>
    <scope>NUCLEOTIDE SEQUENCE [LARGE SCALE GENOMIC DNA]</scope>
</reference>
<dbReference type="PANTHER" id="PTHR31636">
    <property type="entry name" value="OSJNBA0084A10.13 PROTEIN-RELATED"/>
    <property type="match status" value="1"/>
</dbReference>
<feature type="region of interest" description="Disordered" evidence="6">
    <location>
        <begin position="153"/>
        <end position="184"/>
    </location>
</feature>
<dbReference type="GO" id="GO:0005634">
    <property type="term" value="C:nucleus"/>
    <property type="evidence" value="ECO:0007669"/>
    <property type="project" value="UniProtKB-SubCell"/>
</dbReference>
<gene>
    <name evidence="7" type="ORF">VFH_V050880</name>
</gene>
<dbReference type="InterPro" id="IPR005202">
    <property type="entry name" value="TF_GRAS"/>
</dbReference>
<evidence type="ECO:0000256" key="5">
    <source>
        <dbReference type="PROSITE-ProRule" id="PRU01191"/>
    </source>
</evidence>
<dbReference type="PROSITE" id="PS50985">
    <property type="entry name" value="GRAS"/>
    <property type="match status" value="1"/>
</dbReference>
<comment type="caution">
    <text evidence="5">Lacks conserved residue(s) required for the propagation of feature annotation.</text>
</comment>
<dbReference type="Proteomes" id="UP001157006">
    <property type="component" value="Chromosome 5"/>
</dbReference>
<evidence type="ECO:0000313" key="7">
    <source>
        <dbReference type="EMBL" id="CAI8612783.1"/>
    </source>
</evidence>
<accession>A0AAV1AU60</accession>
<name>A0AAV1AU60_VICFA</name>